<keyword evidence="3" id="KW-1185">Reference proteome</keyword>
<sequence>MAKLLSLAGYMLCYSHFRIPRTSGESKRIVCSVCSCTYLEGEECVVFEQYREYETSRIADGGSPGSTGDPPHLAMDQTRSSSTVVPSNPGTVERDETDGLAFWRTSGESARTNYLWIRVCMGDAFPVPFILSCDGCIRCEQDREYET</sequence>
<organism evidence="2 3">
    <name type="scientific">Porites evermanni</name>
    <dbReference type="NCBI Taxonomy" id="104178"/>
    <lineage>
        <taxon>Eukaryota</taxon>
        <taxon>Metazoa</taxon>
        <taxon>Cnidaria</taxon>
        <taxon>Anthozoa</taxon>
        <taxon>Hexacorallia</taxon>
        <taxon>Scleractinia</taxon>
        <taxon>Fungiina</taxon>
        <taxon>Poritidae</taxon>
        <taxon>Porites</taxon>
    </lineage>
</organism>
<evidence type="ECO:0008006" key="4">
    <source>
        <dbReference type="Google" id="ProtNLM"/>
    </source>
</evidence>
<evidence type="ECO:0000313" key="3">
    <source>
        <dbReference type="Proteomes" id="UP001159427"/>
    </source>
</evidence>
<evidence type="ECO:0000313" key="2">
    <source>
        <dbReference type="EMBL" id="CAH3173977.1"/>
    </source>
</evidence>
<name>A0ABN8R7V4_9CNID</name>
<evidence type="ECO:0000256" key="1">
    <source>
        <dbReference type="SAM" id="MobiDB-lite"/>
    </source>
</evidence>
<proteinExistence type="predicted"/>
<comment type="caution">
    <text evidence="2">The sequence shown here is derived from an EMBL/GenBank/DDBJ whole genome shotgun (WGS) entry which is preliminary data.</text>
</comment>
<reference evidence="2 3" key="1">
    <citation type="submission" date="2022-05" db="EMBL/GenBank/DDBJ databases">
        <authorList>
            <consortium name="Genoscope - CEA"/>
            <person name="William W."/>
        </authorList>
    </citation>
    <scope>NUCLEOTIDE SEQUENCE [LARGE SCALE GENOMIC DNA]</scope>
</reference>
<feature type="region of interest" description="Disordered" evidence="1">
    <location>
        <begin position="57"/>
        <end position="91"/>
    </location>
</feature>
<dbReference type="EMBL" id="CALNXI010001642">
    <property type="protein sequence ID" value="CAH3173977.1"/>
    <property type="molecule type" value="Genomic_DNA"/>
</dbReference>
<feature type="non-terminal residue" evidence="2">
    <location>
        <position position="147"/>
    </location>
</feature>
<dbReference type="Proteomes" id="UP001159427">
    <property type="component" value="Unassembled WGS sequence"/>
</dbReference>
<gene>
    <name evidence="2" type="ORF">PEVE_00009315</name>
</gene>
<protein>
    <recommendedName>
        <fullName evidence="4">Secreted protein</fullName>
    </recommendedName>
</protein>
<accession>A0ABN8R7V4</accession>
<feature type="compositionally biased region" description="Polar residues" evidence="1">
    <location>
        <begin position="77"/>
        <end position="90"/>
    </location>
</feature>